<dbReference type="SUPFAM" id="SSF52151">
    <property type="entry name" value="FabD/lysophospholipase-like"/>
    <property type="match status" value="1"/>
</dbReference>
<evidence type="ECO:0000259" key="5">
    <source>
        <dbReference type="PROSITE" id="PS51635"/>
    </source>
</evidence>
<comment type="caution">
    <text evidence="4">Lacks conserved residue(s) required for the propagation of feature annotation.</text>
</comment>
<dbReference type="Proteomes" id="UP001416858">
    <property type="component" value="Unassembled WGS sequence"/>
</dbReference>
<dbReference type="EMBL" id="BAABRO010000002">
    <property type="protein sequence ID" value="GAA5505980.1"/>
    <property type="molecule type" value="Genomic_DNA"/>
</dbReference>
<accession>A0ABP9VL96</accession>
<evidence type="ECO:0000313" key="6">
    <source>
        <dbReference type="EMBL" id="GAA5505980.1"/>
    </source>
</evidence>
<dbReference type="InterPro" id="IPR002641">
    <property type="entry name" value="PNPLA_dom"/>
</dbReference>
<feature type="short sequence motif" description="GXSXG" evidence="4">
    <location>
        <begin position="67"/>
        <end position="71"/>
    </location>
</feature>
<keyword evidence="1 4" id="KW-0378">Hydrolase</keyword>
<protein>
    <recommendedName>
        <fullName evidence="5">PNPLA domain-containing protein</fullName>
    </recommendedName>
</protein>
<proteinExistence type="predicted"/>
<sequence length="320" mass="34901">MNLVDLFGFRTPSRLGSPELTSPAVEPRKRQRRAVIALGGGGARGLAHLGAIQVVGEAGIQTERFVGVSIGALVGAMCALDSEIRRVQAQTIEFLFSPAFSRNQHLLFGSTGSRMEDAESGVMAWYNRVRYLYSAHRRITRAATRRSLMPEAILSDGIEALVPDLQFSDLLTPLSIVAADLRSGNRIVIENGPLRKAIQASMAIPGIFPPVEWDGMQLCDIGVVDALPSMIAKTYASDLTIAVDVGQSHSHVDDCSTALDVIMRMQDIGECMTRREKAELANLVIRPELHGVDWFDFSHPERIIDAGREAARRRIAALAT</sequence>
<keyword evidence="3 4" id="KW-0443">Lipid metabolism</keyword>
<dbReference type="InterPro" id="IPR050301">
    <property type="entry name" value="NTE"/>
</dbReference>
<evidence type="ECO:0000256" key="1">
    <source>
        <dbReference type="ARBA" id="ARBA00022801"/>
    </source>
</evidence>
<name>A0ABP9VL96_9BACT</name>
<organism evidence="6 7">
    <name type="scientific">Novipirellula caenicola</name>
    <dbReference type="NCBI Taxonomy" id="1536901"/>
    <lineage>
        <taxon>Bacteria</taxon>
        <taxon>Pseudomonadati</taxon>
        <taxon>Planctomycetota</taxon>
        <taxon>Planctomycetia</taxon>
        <taxon>Pirellulales</taxon>
        <taxon>Pirellulaceae</taxon>
        <taxon>Novipirellula</taxon>
    </lineage>
</organism>
<keyword evidence="2 4" id="KW-0442">Lipid degradation</keyword>
<gene>
    <name evidence="6" type="ORF">Rcae01_01430</name>
</gene>
<dbReference type="PANTHER" id="PTHR14226:SF29">
    <property type="entry name" value="NEUROPATHY TARGET ESTERASE SWS"/>
    <property type="match status" value="1"/>
</dbReference>
<evidence type="ECO:0000256" key="2">
    <source>
        <dbReference type="ARBA" id="ARBA00022963"/>
    </source>
</evidence>
<dbReference type="PROSITE" id="PS51635">
    <property type="entry name" value="PNPLA"/>
    <property type="match status" value="1"/>
</dbReference>
<evidence type="ECO:0000313" key="7">
    <source>
        <dbReference type="Proteomes" id="UP001416858"/>
    </source>
</evidence>
<dbReference type="Pfam" id="PF01734">
    <property type="entry name" value="Patatin"/>
    <property type="match status" value="1"/>
</dbReference>
<dbReference type="Gene3D" id="3.40.1090.10">
    <property type="entry name" value="Cytosolic phospholipase A2 catalytic domain"/>
    <property type="match status" value="2"/>
</dbReference>
<comment type="caution">
    <text evidence="6">The sequence shown here is derived from an EMBL/GenBank/DDBJ whole genome shotgun (WGS) entry which is preliminary data.</text>
</comment>
<reference evidence="6 7" key="1">
    <citation type="submission" date="2024-02" db="EMBL/GenBank/DDBJ databases">
        <title>Rhodopirellula caenicola NBRC 110016.</title>
        <authorList>
            <person name="Ichikawa N."/>
            <person name="Katano-Makiyama Y."/>
            <person name="Hidaka K."/>
        </authorList>
    </citation>
    <scope>NUCLEOTIDE SEQUENCE [LARGE SCALE GENOMIC DNA]</scope>
    <source>
        <strain evidence="6 7">NBRC 110016</strain>
    </source>
</reference>
<feature type="short sequence motif" description="GXGXXG" evidence="4">
    <location>
        <begin position="40"/>
        <end position="45"/>
    </location>
</feature>
<evidence type="ECO:0000256" key="4">
    <source>
        <dbReference type="PROSITE-ProRule" id="PRU01161"/>
    </source>
</evidence>
<feature type="active site" description="Nucleophile" evidence="4">
    <location>
        <position position="69"/>
    </location>
</feature>
<feature type="active site" description="Proton acceptor" evidence="4">
    <location>
        <position position="220"/>
    </location>
</feature>
<evidence type="ECO:0000256" key="3">
    <source>
        <dbReference type="ARBA" id="ARBA00023098"/>
    </source>
</evidence>
<feature type="domain" description="PNPLA" evidence="5">
    <location>
        <begin position="36"/>
        <end position="233"/>
    </location>
</feature>
<keyword evidence="7" id="KW-1185">Reference proteome</keyword>
<dbReference type="PANTHER" id="PTHR14226">
    <property type="entry name" value="NEUROPATHY TARGET ESTERASE/SWISS CHEESE D.MELANOGASTER"/>
    <property type="match status" value="1"/>
</dbReference>
<dbReference type="RefSeq" id="WP_345682954.1">
    <property type="nucleotide sequence ID" value="NZ_BAABRO010000002.1"/>
</dbReference>
<dbReference type="InterPro" id="IPR016035">
    <property type="entry name" value="Acyl_Trfase/lysoPLipase"/>
</dbReference>